<keyword evidence="3" id="KW-0436">Ligase</keyword>
<organism evidence="10 12">
    <name type="scientific">Clupea harengus</name>
    <name type="common">Atlantic herring</name>
    <dbReference type="NCBI Taxonomy" id="7950"/>
    <lineage>
        <taxon>Eukaryota</taxon>
        <taxon>Metazoa</taxon>
        <taxon>Chordata</taxon>
        <taxon>Craniata</taxon>
        <taxon>Vertebrata</taxon>
        <taxon>Euteleostomi</taxon>
        <taxon>Actinopterygii</taxon>
        <taxon>Neopterygii</taxon>
        <taxon>Teleostei</taxon>
        <taxon>Clupei</taxon>
        <taxon>Clupeiformes</taxon>
        <taxon>Clupeoidei</taxon>
        <taxon>Clupeidae</taxon>
        <taxon>Clupea</taxon>
    </lineage>
</organism>
<comment type="catalytic activity">
    <reaction evidence="8">
        <text>L-glutamyl-[protein] + glycine + ATP = glycyl-L-glutamyl-[protein] + ADP + phosphate + H(+)</text>
        <dbReference type="Rhea" id="RHEA:67180"/>
        <dbReference type="Rhea" id="RHEA-COMP:10208"/>
        <dbReference type="Rhea" id="RHEA-COMP:17207"/>
        <dbReference type="ChEBI" id="CHEBI:15378"/>
        <dbReference type="ChEBI" id="CHEBI:29973"/>
        <dbReference type="ChEBI" id="CHEBI:30616"/>
        <dbReference type="ChEBI" id="CHEBI:43474"/>
        <dbReference type="ChEBI" id="CHEBI:57305"/>
        <dbReference type="ChEBI" id="CHEBI:167890"/>
        <dbReference type="ChEBI" id="CHEBI:456216"/>
    </reaction>
    <physiologicalReaction direction="left-to-right" evidence="8">
        <dbReference type="Rhea" id="RHEA:67181"/>
    </physiologicalReaction>
</comment>
<dbReference type="GeneTree" id="ENSGT00940000154857"/>
<proteinExistence type="predicted"/>
<keyword evidence="10" id="KW-1185">Reference proteome</keyword>
<evidence type="ECO:0000256" key="1">
    <source>
        <dbReference type="ARBA" id="ARBA00004611"/>
    </source>
</evidence>
<evidence type="ECO:0000256" key="4">
    <source>
        <dbReference type="ARBA" id="ARBA00022741"/>
    </source>
</evidence>
<dbReference type="RefSeq" id="XP_031423306.1">
    <property type="nucleotide sequence ID" value="XM_031567446.2"/>
</dbReference>
<evidence type="ECO:0000256" key="6">
    <source>
        <dbReference type="ARBA" id="ARBA00022846"/>
    </source>
</evidence>
<protein>
    <submittedName>
        <fullName evidence="11 12">Tubulin monoglycylase TTLL3</fullName>
    </submittedName>
</protein>
<comment type="subcellular location">
    <subcellularLocation>
        <location evidence="1">Cytoplasm</location>
        <location evidence="1">Cytoskeleton</location>
        <location evidence="1">Flagellum axoneme</location>
    </subcellularLocation>
</comment>
<dbReference type="Gene3D" id="3.30.470.20">
    <property type="entry name" value="ATP-grasp fold, B domain"/>
    <property type="match status" value="1"/>
</dbReference>
<dbReference type="GO" id="GO:0005930">
    <property type="term" value="C:axoneme"/>
    <property type="evidence" value="ECO:0007669"/>
    <property type="project" value="TreeGrafter"/>
</dbReference>
<dbReference type="GO" id="GO:0060271">
    <property type="term" value="P:cilium assembly"/>
    <property type="evidence" value="ECO:0007669"/>
    <property type="project" value="TreeGrafter"/>
</dbReference>
<keyword evidence="5" id="KW-0067">ATP-binding</keyword>
<dbReference type="GO" id="GO:0070736">
    <property type="term" value="F:protein-glycine ligase activity, initiating"/>
    <property type="evidence" value="ECO:0007669"/>
    <property type="project" value="TreeGrafter"/>
</dbReference>
<evidence type="ECO:0000256" key="8">
    <source>
        <dbReference type="ARBA" id="ARBA00048944"/>
    </source>
</evidence>
<feature type="region of interest" description="Disordered" evidence="9">
    <location>
        <begin position="287"/>
        <end position="308"/>
    </location>
</feature>
<evidence type="ECO:0000313" key="11">
    <source>
        <dbReference type="RefSeq" id="XP_012696517.1"/>
    </source>
</evidence>
<dbReference type="PANTHER" id="PTHR45870">
    <property type="entry name" value="TUBULIN MONOGLYCYLASE TTLL3"/>
    <property type="match status" value="1"/>
</dbReference>
<keyword evidence="4" id="KW-0547">Nucleotide-binding</keyword>
<dbReference type="GO" id="GO:0015630">
    <property type="term" value="C:microtubule cytoskeleton"/>
    <property type="evidence" value="ECO:0007669"/>
    <property type="project" value="TreeGrafter"/>
</dbReference>
<dbReference type="OrthoDB" id="202825at2759"/>
<feature type="compositionally biased region" description="Basic and acidic residues" evidence="9">
    <location>
        <begin position="40"/>
        <end position="49"/>
    </location>
</feature>
<name>A0A6P8FIA0_CLUHA</name>
<dbReference type="CTD" id="26140"/>
<dbReference type="PANTHER" id="PTHR45870:SF2">
    <property type="entry name" value="TUBULIN MONOGLYCYLASE TTLL3"/>
    <property type="match status" value="1"/>
</dbReference>
<dbReference type="KEGG" id="char:105912151"/>
<dbReference type="Pfam" id="PF03133">
    <property type="entry name" value="TTL"/>
    <property type="match status" value="1"/>
</dbReference>
<keyword evidence="6" id="KW-0969">Cilium</keyword>
<feature type="compositionally biased region" description="Basic and acidic residues" evidence="9">
    <location>
        <begin position="685"/>
        <end position="695"/>
    </location>
</feature>
<feature type="region of interest" description="Disordered" evidence="9">
    <location>
        <begin position="1"/>
        <end position="80"/>
    </location>
</feature>
<dbReference type="InterPro" id="IPR004344">
    <property type="entry name" value="TTL/TTLL_fam"/>
</dbReference>
<dbReference type="PROSITE" id="PS51221">
    <property type="entry name" value="TTL"/>
    <property type="match status" value="1"/>
</dbReference>
<dbReference type="InterPro" id="IPR051437">
    <property type="entry name" value="TTLL_monoglycylase"/>
</dbReference>
<feature type="region of interest" description="Disordered" evidence="9">
    <location>
        <begin position="134"/>
        <end position="171"/>
    </location>
</feature>
<evidence type="ECO:0000256" key="2">
    <source>
        <dbReference type="ARBA" id="ARBA00022490"/>
    </source>
</evidence>
<keyword evidence="6" id="KW-0282">Flagellum</keyword>
<gene>
    <name evidence="11 12" type="primary">ttll3</name>
</gene>
<evidence type="ECO:0000313" key="12">
    <source>
        <dbReference type="RefSeq" id="XP_031423306.1"/>
    </source>
</evidence>
<evidence type="ECO:0000256" key="7">
    <source>
        <dbReference type="ARBA" id="ARBA00023212"/>
    </source>
</evidence>
<evidence type="ECO:0000256" key="3">
    <source>
        <dbReference type="ARBA" id="ARBA00022598"/>
    </source>
</evidence>
<dbReference type="GO" id="GO:0003341">
    <property type="term" value="P:cilium movement"/>
    <property type="evidence" value="ECO:0007669"/>
    <property type="project" value="TreeGrafter"/>
</dbReference>
<evidence type="ECO:0000313" key="10">
    <source>
        <dbReference type="Proteomes" id="UP000515152"/>
    </source>
</evidence>
<dbReference type="SUPFAM" id="SSF56059">
    <property type="entry name" value="Glutathione synthetase ATP-binding domain-like"/>
    <property type="match status" value="1"/>
</dbReference>
<evidence type="ECO:0000256" key="5">
    <source>
        <dbReference type="ARBA" id="ARBA00022840"/>
    </source>
</evidence>
<feature type="compositionally biased region" description="Acidic residues" evidence="9">
    <location>
        <begin position="144"/>
        <end position="171"/>
    </location>
</feature>
<reference evidence="11 12" key="1">
    <citation type="submission" date="2025-04" db="UniProtKB">
        <authorList>
            <consortium name="RefSeq"/>
        </authorList>
    </citation>
    <scope>IDENTIFICATION</scope>
</reference>
<evidence type="ECO:0000256" key="9">
    <source>
        <dbReference type="SAM" id="MobiDB-lite"/>
    </source>
</evidence>
<dbReference type="FunFam" id="3.30.470.20:FF:000032">
    <property type="entry name" value="tubulin monoglycylase TTLL3 isoform X2"/>
    <property type="match status" value="1"/>
</dbReference>
<sequence>MEAPKLRKCVQPGRRDDWLPASEKNPVPSSSESDVEGQSDGDRSCRPQERVPPLTQPRPEKSSQTTPSPPTEGKVRRSLLNLPMINPERLRMARVLVDKAVKMRKIFSIQGPYPVVRAALRARGWVEHRLPRANQQAIRRHGEDGDDTNDGDDSGDDDEDDDSPEESEKDDLDDLHNLMSRLVRNELSFFYWTTRRDTIDTRSLRKEQMVNHFAKAGTFTTKVGLCVNLRNLQWFDAADPDSFFPRCYRLGAEDEKHAFVEDFRRTACTSLLQFIVERSRGEWGIGEGGGSACTTDPARSTSKKPCKRPAMSLVSPRIIENALQVCKDFIDSLEHNDIDISMETPPMLTDQQWSEFIHSYYLVVHDGADVEGSASYVSSCQDTLQRLREVCPQLDTDGVHNIWIVKPGAKSRGRGIMCSKRLDEILKLVDSDPTLIKDSKWVVQKYLERPLLVHGTKFDLRQWFLVTEWNPLTIWFYKKCYIRFSTQPYSVETMENSVHLCNNSIQKHFQPSMQRHPDVPEDNMWSCDQFRSYLTRQGLGAKWGCVVVPGMKSAVVHALQTAQDLVESRRGSFELYGADFMLGRDLRPWLLEINASPTMAPSTAVTARLCAAVQEDTLRVVLDRRFDRSAHTGGFELIYKQAAVDVPQYVGINLLIEGSQIRKPRLQRPSEPLFIPPPPLRRRSPPKENEEKTEKPPPPGTKKWFRSVVTDTLKNARVPPSPAVERLGRLGAREAQRCPHHITIPESLKLPPRVLTRSLGVPLRKAFLYGPAVRPRSGRAHAMEFAPVLPLEVFSLHDPDRGPTLVVPTPIIPQASFRYQTLSRRQYKGVTLVGRSMHKI</sequence>
<dbReference type="Proteomes" id="UP000515152">
    <property type="component" value="Chromosome 5"/>
</dbReference>
<dbReference type="RefSeq" id="XP_012696517.1">
    <property type="nucleotide sequence ID" value="XM_012841063.3"/>
</dbReference>
<keyword evidence="2" id="KW-0963">Cytoplasm</keyword>
<accession>A0A6P8FIA0</accession>
<feature type="region of interest" description="Disordered" evidence="9">
    <location>
        <begin position="666"/>
        <end position="703"/>
    </location>
</feature>
<keyword evidence="6" id="KW-0966">Cell projection</keyword>
<dbReference type="GO" id="GO:0005524">
    <property type="term" value="F:ATP binding"/>
    <property type="evidence" value="ECO:0007669"/>
    <property type="project" value="UniProtKB-KW"/>
</dbReference>
<dbReference type="GeneID" id="105912151"/>
<keyword evidence="7" id="KW-0206">Cytoskeleton</keyword>
<dbReference type="AlphaFoldDB" id="A0A6P8FIA0"/>